<gene>
    <name evidence="1" type="ORF">ASCRUDRAFT_98983</name>
</gene>
<evidence type="ECO:0000313" key="1">
    <source>
        <dbReference type="EMBL" id="ODV63811.1"/>
    </source>
</evidence>
<organism evidence="1 2">
    <name type="scientific">Ascoidea rubescens DSM 1968</name>
    <dbReference type="NCBI Taxonomy" id="1344418"/>
    <lineage>
        <taxon>Eukaryota</taxon>
        <taxon>Fungi</taxon>
        <taxon>Dikarya</taxon>
        <taxon>Ascomycota</taxon>
        <taxon>Saccharomycotina</taxon>
        <taxon>Saccharomycetes</taxon>
        <taxon>Ascoideaceae</taxon>
        <taxon>Ascoidea</taxon>
    </lineage>
</organism>
<dbReference type="RefSeq" id="XP_020050118.1">
    <property type="nucleotide sequence ID" value="XM_020195269.1"/>
</dbReference>
<dbReference type="EMBL" id="KV454475">
    <property type="protein sequence ID" value="ODV63811.1"/>
    <property type="molecule type" value="Genomic_DNA"/>
</dbReference>
<dbReference type="GeneID" id="30968905"/>
<dbReference type="InParanoid" id="A0A1D2VQD3"/>
<dbReference type="Proteomes" id="UP000095038">
    <property type="component" value="Unassembled WGS sequence"/>
</dbReference>
<name>A0A1D2VQD3_9ASCO</name>
<reference evidence="2" key="1">
    <citation type="submission" date="2016-05" db="EMBL/GenBank/DDBJ databases">
        <title>Comparative genomics of biotechnologically important yeasts.</title>
        <authorList>
            <consortium name="DOE Joint Genome Institute"/>
            <person name="Riley R."/>
            <person name="Haridas S."/>
            <person name="Wolfe K.H."/>
            <person name="Lopes M.R."/>
            <person name="Hittinger C.T."/>
            <person name="Goker M."/>
            <person name="Salamov A."/>
            <person name="Wisecaver J."/>
            <person name="Long T.M."/>
            <person name="Aerts A.L."/>
            <person name="Barry K."/>
            <person name="Choi C."/>
            <person name="Clum A."/>
            <person name="Coughlan A.Y."/>
            <person name="Deshpande S."/>
            <person name="Douglass A.P."/>
            <person name="Hanson S.J."/>
            <person name="Klenk H.-P."/>
            <person name="Labutti K."/>
            <person name="Lapidus A."/>
            <person name="Lindquist E."/>
            <person name="Lipzen A."/>
            <person name="Meier-Kolthoff J.P."/>
            <person name="Ohm R.A."/>
            <person name="Otillar R.P."/>
            <person name="Pangilinan J."/>
            <person name="Peng Y."/>
            <person name="Rokas A."/>
            <person name="Rosa C.A."/>
            <person name="Scheuner C."/>
            <person name="Sibirny A.A."/>
            <person name="Slot J.C."/>
            <person name="Stielow J.B."/>
            <person name="Sun H."/>
            <person name="Kurtzman C.P."/>
            <person name="Blackwell M."/>
            <person name="Grigoriev I.V."/>
            <person name="Jeffries T.W."/>
        </authorList>
    </citation>
    <scope>NUCLEOTIDE SEQUENCE [LARGE SCALE GENOMIC DNA]</scope>
    <source>
        <strain evidence="2">DSM 1968</strain>
    </source>
</reference>
<proteinExistence type="predicted"/>
<protein>
    <submittedName>
        <fullName evidence="1">Uncharacterized protein</fullName>
    </submittedName>
</protein>
<sequence length="185" mass="21934">MVKLSFVSNEFIDSLKANRDDFLSDNSVRNDHKDNDKDNDIRKKTNERVWPATNNKRLFSLHSRDSIPLFRRRPKQLVFFSIKKSFIRSLNPKLLLNTHYNYRIDLFDAEIEFHDDIIAFISLNQFAKLGTATDAIFLQDYNLLIEFDKKNILLKNSQLDLLFQQSKFATKKFYLVILSSLLLFY</sequence>
<dbReference type="AlphaFoldDB" id="A0A1D2VQD3"/>
<evidence type="ECO:0000313" key="2">
    <source>
        <dbReference type="Proteomes" id="UP000095038"/>
    </source>
</evidence>
<keyword evidence="2" id="KW-1185">Reference proteome</keyword>
<accession>A0A1D2VQD3</accession>